<gene>
    <name evidence="2" type="ORF">CYMTET_30755</name>
</gene>
<evidence type="ECO:0000313" key="3">
    <source>
        <dbReference type="Proteomes" id="UP001190700"/>
    </source>
</evidence>
<reference evidence="2 3" key="1">
    <citation type="journal article" date="2015" name="Genome Biol. Evol.">
        <title>Comparative Genomics of a Bacterivorous Green Alga Reveals Evolutionary Causalities and Consequences of Phago-Mixotrophic Mode of Nutrition.</title>
        <authorList>
            <person name="Burns J.A."/>
            <person name="Paasch A."/>
            <person name="Narechania A."/>
            <person name="Kim E."/>
        </authorList>
    </citation>
    <scope>NUCLEOTIDE SEQUENCE [LARGE SCALE GENOMIC DNA]</scope>
    <source>
        <strain evidence="2 3">PLY_AMNH</strain>
    </source>
</reference>
<accession>A0AAE0KTK9</accession>
<comment type="caution">
    <text evidence="2">The sequence shown here is derived from an EMBL/GenBank/DDBJ whole genome shotgun (WGS) entry which is preliminary data.</text>
</comment>
<feature type="compositionally biased region" description="Basic and acidic residues" evidence="1">
    <location>
        <begin position="107"/>
        <end position="128"/>
    </location>
</feature>
<name>A0AAE0KTK9_9CHLO</name>
<dbReference type="Proteomes" id="UP001190700">
    <property type="component" value="Unassembled WGS sequence"/>
</dbReference>
<feature type="region of interest" description="Disordered" evidence="1">
    <location>
        <begin position="1"/>
        <end position="32"/>
    </location>
</feature>
<organism evidence="2 3">
    <name type="scientific">Cymbomonas tetramitiformis</name>
    <dbReference type="NCBI Taxonomy" id="36881"/>
    <lineage>
        <taxon>Eukaryota</taxon>
        <taxon>Viridiplantae</taxon>
        <taxon>Chlorophyta</taxon>
        <taxon>Pyramimonadophyceae</taxon>
        <taxon>Pyramimonadales</taxon>
        <taxon>Pyramimonadaceae</taxon>
        <taxon>Cymbomonas</taxon>
    </lineage>
</organism>
<dbReference type="EMBL" id="LGRX02017927">
    <property type="protein sequence ID" value="KAK3260281.1"/>
    <property type="molecule type" value="Genomic_DNA"/>
</dbReference>
<feature type="region of interest" description="Disordered" evidence="1">
    <location>
        <begin position="94"/>
        <end position="128"/>
    </location>
</feature>
<proteinExistence type="predicted"/>
<sequence length="191" mass="21300">MKVEKMEARKKAKVWSGSGSDAERTSEPQWDARTTDQRLKKLVELECISQFWDVKPFVERVKNLNFGDMPVLYDMHSSRTFDHPCDLGTGIPSALKQSGGSPAGAGDGDHDHHLGIEQNKKKGVWEPTQREEHLELEVLAGAPLGASQREELGSEGHAFLAGMDEFGVVLRRCDNHVVVHMLVHFTSREPS</sequence>
<protein>
    <submittedName>
        <fullName evidence="2">Uncharacterized protein</fullName>
    </submittedName>
</protein>
<evidence type="ECO:0000313" key="2">
    <source>
        <dbReference type="EMBL" id="KAK3260281.1"/>
    </source>
</evidence>
<evidence type="ECO:0000256" key="1">
    <source>
        <dbReference type="SAM" id="MobiDB-lite"/>
    </source>
</evidence>
<keyword evidence="3" id="KW-1185">Reference proteome</keyword>
<dbReference type="AlphaFoldDB" id="A0AAE0KTK9"/>